<comment type="caution">
    <text evidence="2">The sequence shown here is derived from an EMBL/GenBank/DDBJ whole genome shotgun (WGS) entry which is preliminary data.</text>
</comment>
<evidence type="ECO:0000313" key="2">
    <source>
        <dbReference type="EMBL" id="KAL2342316.1"/>
    </source>
</evidence>
<accession>A0ABD1N353</accession>
<dbReference type="GO" id="GO:0016301">
    <property type="term" value="F:kinase activity"/>
    <property type="evidence" value="ECO:0007669"/>
    <property type="project" value="UniProtKB-ARBA"/>
</dbReference>
<sequence>MVGFFQCKLGGTSLVELMIVAGKAVPKLPLEHGLAVDRVYTGSFITFLDMAGLSISIMKVDASILQRLHAATKACRKLLL</sequence>
<dbReference type="PANTHER" id="PTHR28629:SF4">
    <property type="entry name" value="TRIOKINASE_FMN CYCLASE"/>
    <property type="match status" value="1"/>
</dbReference>
<protein>
    <recommendedName>
        <fullName evidence="1">DhaK domain-containing protein</fullName>
    </recommendedName>
</protein>
<dbReference type="InterPro" id="IPR050861">
    <property type="entry name" value="Dihydroxyacetone_Kinase"/>
</dbReference>
<dbReference type="PROSITE" id="PS51481">
    <property type="entry name" value="DHAK"/>
    <property type="match status" value="1"/>
</dbReference>
<evidence type="ECO:0000313" key="3">
    <source>
        <dbReference type="Proteomes" id="UP001603857"/>
    </source>
</evidence>
<dbReference type="SUPFAM" id="SSF82549">
    <property type="entry name" value="DAK1/DegV-like"/>
    <property type="match status" value="1"/>
</dbReference>
<dbReference type="AlphaFoldDB" id="A0ABD1N353"/>
<dbReference type="Pfam" id="PF02733">
    <property type="entry name" value="Dak1"/>
    <property type="match status" value="1"/>
</dbReference>
<proteinExistence type="predicted"/>
<feature type="domain" description="DhaK" evidence="1">
    <location>
        <begin position="1"/>
        <end position="77"/>
    </location>
</feature>
<gene>
    <name evidence="2" type="ORF">Fmac_003601</name>
</gene>
<name>A0ABD1N353_9FABA</name>
<evidence type="ECO:0000259" key="1">
    <source>
        <dbReference type="PROSITE" id="PS51481"/>
    </source>
</evidence>
<dbReference type="FunFam" id="3.30.1180.20:FF:000008">
    <property type="entry name" value="Uncharacterized protein"/>
    <property type="match status" value="1"/>
</dbReference>
<reference evidence="2 3" key="1">
    <citation type="submission" date="2024-08" db="EMBL/GenBank/DDBJ databases">
        <title>Insights into the chromosomal genome structure of Flemingia macrophylla.</title>
        <authorList>
            <person name="Ding Y."/>
            <person name="Zhao Y."/>
            <person name="Bi W."/>
            <person name="Wu M."/>
            <person name="Zhao G."/>
            <person name="Gong Y."/>
            <person name="Li W."/>
            <person name="Zhang P."/>
        </authorList>
    </citation>
    <scope>NUCLEOTIDE SEQUENCE [LARGE SCALE GENOMIC DNA]</scope>
    <source>
        <strain evidence="2">DYQJB</strain>
        <tissue evidence="2">Leaf</tissue>
    </source>
</reference>
<dbReference type="PANTHER" id="PTHR28629">
    <property type="entry name" value="TRIOKINASE/FMN CYCLASE"/>
    <property type="match status" value="1"/>
</dbReference>
<organism evidence="2 3">
    <name type="scientific">Flemingia macrophylla</name>
    <dbReference type="NCBI Taxonomy" id="520843"/>
    <lineage>
        <taxon>Eukaryota</taxon>
        <taxon>Viridiplantae</taxon>
        <taxon>Streptophyta</taxon>
        <taxon>Embryophyta</taxon>
        <taxon>Tracheophyta</taxon>
        <taxon>Spermatophyta</taxon>
        <taxon>Magnoliopsida</taxon>
        <taxon>eudicotyledons</taxon>
        <taxon>Gunneridae</taxon>
        <taxon>Pentapetalae</taxon>
        <taxon>rosids</taxon>
        <taxon>fabids</taxon>
        <taxon>Fabales</taxon>
        <taxon>Fabaceae</taxon>
        <taxon>Papilionoideae</taxon>
        <taxon>50 kb inversion clade</taxon>
        <taxon>NPAAA clade</taxon>
        <taxon>indigoferoid/millettioid clade</taxon>
        <taxon>Phaseoleae</taxon>
        <taxon>Flemingia</taxon>
    </lineage>
</organism>
<dbReference type="Gene3D" id="3.30.1180.20">
    <property type="entry name" value="Dihydroxyacetone kinase, domain 2"/>
    <property type="match status" value="1"/>
</dbReference>
<dbReference type="Proteomes" id="UP001603857">
    <property type="component" value="Unassembled WGS sequence"/>
</dbReference>
<dbReference type="EMBL" id="JBGMDY010000002">
    <property type="protein sequence ID" value="KAL2342316.1"/>
    <property type="molecule type" value="Genomic_DNA"/>
</dbReference>
<keyword evidence="3" id="KW-1185">Reference proteome</keyword>
<dbReference type="InterPro" id="IPR004006">
    <property type="entry name" value="DhaK_dom"/>
</dbReference>